<evidence type="ECO:0000313" key="1">
    <source>
        <dbReference type="EMBL" id="KAI8555127.1"/>
    </source>
</evidence>
<accession>A0ACC0NP38</accession>
<protein>
    <submittedName>
        <fullName evidence="1">Uncharacterized protein</fullName>
    </submittedName>
</protein>
<sequence>MSSRGRGAFARAPSTGVAPPPPRRTRGGSTRSTASPRERDNSLEADETHRDKRPKNQDAKGSATQAAVSTLGTTSPSTQVIHEAWTPQLIRGDHPGKNVGDSASSSETALALTQGLLLPIDMQKKTSSPLIGLCPLD</sequence>
<reference evidence="1" key="1">
    <citation type="submission" date="2022-02" db="EMBL/GenBank/DDBJ databases">
        <title>Plant Genome Project.</title>
        <authorList>
            <person name="Zhang R.-G."/>
        </authorList>
    </citation>
    <scope>NUCLEOTIDE SEQUENCE</scope>
    <source>
        <strain evidence="1">AT1</strain>
    </source>
</reference>
<dbReference type="Proteomes" id="UP001062846">
    <property type="component" value="Chromosome 5"/>
</dbReference>
<dbReference type="EMBL" id="CM046392">
    <property type="protein sequence ID" value="KAI8555127.1"/>
    <property type="molecule type" value="Genomic_DNA"/>
</dbReference>
<organism evidence="1 2">
    <name type="scientific">Rhododendron molle</name>
    <name type="common">Chinese azalea</name>
    <name type="synonym">Azalea mollis</name>
    <dbReference type="NCBI Taxonomy" id="49168"/>
    <lineage>
        <taxon>Eukaryota</taxon>
        <taxon>Viridiplantae</taxon>
        <taxon>Streptophyta</taxon>
        <taxon>Embryophyta</taxon>
        <taxon>Tracheophyta</taxon>
        <taxon>Spermatophyta</taxon>
        <taxon>Magnoliopsida</taxon>
        <taxon>eudicotyledons</taxon>
        <taxon>Gunneridae</taxon>
        <taxon>Pentapetalae</taxon>
        <taxon>asterids</taxon>
        <taxon>Ericales</taxon>
        <taxon>Ericaceae</taxon>
        <taxon>Ericoideae</taxon>
        <taxon>Rhodoreae</taxon>
        <taxon>Rhododendron</taxon>
    </lineage>
</organism>
<proteinExistence type="predicted"/>
<gene>
    <name evidence="1" type="ORF">RHMOL_Rhmol05G0150100</name>
</gene>
<name>A0ACC0NP38_RHOML</name>
<comment type="caution">
    <text evidence="1">The sequence shown here is derived from an EMBL/GenBank/DDBJ whole genome shotgun (WGS) entry which is preliminary data.</text>
</comment>
<evidence type="ECO:0000313" key="2">
    <source>
        <dbReference type="Proteomes" id="UP001062846"/>
    </source>
</evidence>
<keyword evidence="2" id="KW-1185">Reference proteome</keyword>